<sequence length="246" mass="28046">MEMDMATTTQEKDIQAIADIIQQHYLASGDESVGVPVKYFEQKSFGHHDVKIALSILTKSGAVQNYHRCWGHNDIDKQSGTVSFTEVDTKEPKEKFEGVVQAFEAYHILIKSDILKQLAQPSKKSARSSKAKEDVAIQLFLDNDGDLYKEPKKSYCYPLLQNKEPLKLILYFIKNPNRSYEESTQMIALSLEKDPQYLRAEIGKINRIALNRLGLGKEKLIQAKQNSGYRLNPKIKITAEKEILLR</sequence>
<dbReference type="EMBL" id="MEWX01000003">
    <property type="protein sequence ID" value="OGC81167.1"/>
    <property type="molecule type" value="Genomic_DNA"/>
</dbReference>
<name>A0A1F4XHI0_9BACT</name>
<evidence type="ECO:0000313" key="2">
    <source>
        <dbReference type="Proteomes" id="UP000176185"/>
    </source>
</evidence>
<organism evidence="1 2">
    <name type="scientific">Candidatus Adlerbacteria bacterium RIFCSPLOWO2_01_FULL_51_16</name>
    <dbReference type="NCBI Taxonomy" id="1797243"/>
    <lineage>
        <taxon>Bacteria</taxon>
        <taxon>Candidatus Adleribacteriota</taxon>
    </lineage>
</organism>
<gene>
    <name evidence="1" type="ORF">A2943_00760</name>
</gene>
<dbReference type="Proteomes" id="UP000176185">
    <property type="component" value="Unassembled WGS sequence"/>
</dbReference>
<reference evidence="1 2" key="1">
    <citation type="journal article" date="2016" name="Nat. Commun.">
        <title>Thousands of microbial genomes shed light on interconnected biogeochemical processes in an aquifer system.</title>
        <authorList>
            <person name="Anantharaman K."/>
            <person name="Brown C.T."/>
            <person name="Hug L.A."/>
            <person name="Sharon I."/>
            <person name="Castelle C.J."/>
            <person name="Probst A.J."/>
            <person name="Thomas B.C."/>
            <person name="Singh A."/>
            <person name="Wilkins M.J."/>
            <person name="Karaoz U."/>
            <person name="Brodie E.L."/>
            <person name="Williams K.H."/>
            <person name="Hubbard S.S."/>
            <person name="Banfield J.F."/>
        </authorList>
    </citation>
    <scope>NUCLEOTIDE SEQUENCE [LARGE SCALE GENOMIC DNA]</scope>
</reference>
<evidence type="ECO:0000313" key="1">
    <source>
        <dbReference type="EMBL" id="OGC81167.1"/>
    </source>
</evidence>
<dbReference type="STRING" id="1797243.A2943_00760"/>
<protein>
    <submittedName>
        <fullName evidence="1">Uncharacterized protein</fullName>
    </submittedName>
</protein>
<dbReference type="AlphaFoldDB" id="A0A1F4XHI0"/>
<proteinExistence type="predicted"/>
<comment type="caution">
    <text evidence="1">The sequence shown here is derived from an EMBL/GenBank/DDBJ whole genome shotgun (WGS) entry which is preliminary data.</text>
</comment>
<accession>A0A1F4XHI0</accession>